<accession>A0A2T6ZFQ0</accession>
<evidence type="ECO:0000313" key="2">
    <source>
        <dbReference type="EMBL" id="PUU74317.1"/>
    </source>
</evidence>
<feature type="chain" id="PRO_5015736867" evidence="1">
    <location>
        <begin position="20"/>
        <end position="173"/>
    </location>
</feature>
<comment type="caution">
    <text evidence="2">The sequence shown here is derived from an EMBL/GenBank/DDBJ whole genome shotgun (WGS) entry which is preliminary data.</text>
</comment>
<sequence>MRTKILLILLFTLVTFTMALPSVNTTSGITEEMDNLPLAAAPYNADTTNNGEVEGLFISGNVTGMGEYSGWYKCETTGGSPNIGDIIGAATKFDSLGFRHCVQENPHSSMCTKMVHFWSAAVSVCGPYKNWIYCYRVAYAANTIAHKCEWNGLAGGYFVFDDPSALRFPIHKN</sequence>
<feature type="signal peptide" evidence="1">
    <location>
        <begin position="1"/>
        <end position="19"/>
    </location>
</feature>
<name>A0A2T6ZFQ0_TUBBO</name>
<proteinExistence type="predicted"/>
<dbReference type="Proteomes" id="UP000244722">
    <property type="component" value="Unassembled WGS sequence"/>
</dbReference>
<evidence type="ECO:0000256" key="1">
    <source>
        <dbReference type="SAM" id="SignalP"/>
    </source>
</evidence>
<dbReference type="AlphaFoldDB" id="A0A2T6ZFQ0"/>
<keyword evidence="3" id="KW-1185">Reference proteome</keyword>
<gene>
    <name evidence="2" type="ORF">B9Z19DRAFT_1068306</name>
</gene>
<protein>
    <submittedName>
        <fullName evidence="2">Uncharacterized protein</fullName>
    </submittedName>
</protein>
<dbReference type="OrthoDB" id="5357588at2759"/>
<evidence type="ECO:0000313" key="3">
    <source>
        <dbReference type="Proteomes" id="UP000244722"/>
    </source>
</evidence>
<reference evidence="2 3" key="1">
    <citation type="submission" date="2017-04" db="EMBL/GenBank/DDBJ databases">
        <title>Draft genome sequence of Tuber borchii Vittad., a whitish edible truffle.</title>
        <authorList>
            <consortium name="DOE Joint Genome Institute"/>
            <person name="Murat C."/>
            <person name="Kuo A."/>
            <person name="Barry K.W."/>
            <person name="Clum A."/>
            <person name="Dockter R.B."/>
            <person name="Fauchery L."/>
            <person name="Iotti M."/>
            <person name="Kohler A."/>
            <person name="Labutti K."/>
            <person name="Lindquist E.A."/>
            <person name="Lipzen A."/>
            <person name="Ohm R.A."/>
            <person name="Wang M."/>
            <person name="Grigoriev I.V."/>
            <person name="Zambonelli A."/>
            <person name="Martin F.M."/>
        </authorList>
    </citation>
    <scope>NUCLEOTIDE SEQUENCE [LARGE SCALE GENOMIC DNA]</scope>
    <source>
        <strain evidence="2 3">Tbo3840</strain>
    </source>
</reference>
<organism evidence="2 3">
    <name type="scientific">Tuber borchii</name>
    <name type="common">White truffle</name>
    <dbReference type="NCBI Taxonomy" id="42251"/>
    <lineage>
        <taxon>Eukaryota</taxon>
        <taxon>Fungi</taxon>
        <taxon>Dikarya</taxon>
        <taxon>Ascomycota</taxon>
        <taxon>Pezizomycotina</taxon>
        <taxon>Pezizomycetes</taxon>
        <taxon>Pezizales</taxon>
        <taxon>Tuberaceae</taxon>
        <taxon>Tuber</taxon>
    </lineage>
</organism>
<keyword evidence="1" id="KW-0732">Signal</keyword>
<dbReference type="EMBL" id="NESQ01000307">
    <property type="protein sequence ID" value="PUU74317.1"/>
    <property type="molecule type" value="Genomic_DNA"/>
</dbReference>